<keyword evidence="1" id="KW-1133">Transmembrane helix</keyword>
<feature type="transmembrane region" description="Helical" evidence="1">
    <location>
        <begin position="84"/>
        <end position="103"/>
    </location>
</feature>
<reference evidence="2 3" key="1">
    <citation type="submission" date="2018-11" db="EMBL/GenBank/DDBJ databases">
        <authorList>
            <consortium name="Pathogen Informatics"/>
        </authorList>
    </citation>
    <scope>NUCLEOTIDE SEQUENCE [LARGE SCALE GENOMIC DNA]</scope>
</reference>
<dbReference type="Proteomes" id="UP000281553">
    <property type="component" value="Unassembled WGS sequence"/>
</dbReference>
<sequence length="359" mass="39676">MGDASSHRHTLGQRHWAIITALAIPHWSCGNLFENFSRGYDRETIFAVAALLIIGLAFLIIIFIIDLVLICSSVMPAGLITARFVLLYLGTAPILTAVIVFTARRNGLWSHFLAVIGAIFAVLVAILAIMTSRKRSLTEALYLNVQCRRGQNPQKTCLPIPGALLGLARVGLNYWDTDSALFHPITRMPWLAFPNCRLSLHPHWCNLNQSTLAPEQERFSIRPLSRVKATRNTQERQEWGCGNLLKSCADGRDRDIIIAVAALLLIGLACLIIIFVIDLVLICSSVVPAGLITTRFLILYLGVALIVSGILLFTAKINHRWSYFLAVVGGVFSVLVAILALMTSRCVTRTERVIVRTTH</sequence>
<dbReference type="EMBL" id="UYRU01077274">
    <property type="protein sequence ID" value="VDN27942.1"/>
    <property type="molecule type" value="Genomic_DNA"/>
</dbReference>
<feature type="transmembrane region" description="Helical" evidence="1">
    <location>
        <begin position="45"/>
        <end position="72"/>
    </location>
</feature>
<proteinExistence type="predicted"/>
<feature type="transmembrane region" description="Helical" evidence="1">
    <location>
        <begin position="109"/>
        <end position="129"/>
    </location>
</feature>
<evidence type="ECO:0000313" key="2">
    <source>
        <dbReference type="EMBL" id="VDN27942.1"/>
    </source>
</evidence>
<evidence type="ECO:0000313" key="3">
    <source>
        <dbReference type="Proteomes" id="UP000281553"/>
    </source>
</evidence>
<feature type="transmembrane region" description="Helical" evidence="1">
    <location>
        <begin position="322"/>
        <end position="342"/>
    </location>
</feature>
<feature type="transmembrane region" description="Helical" evidence="1">
    <location>
        <begin position="297"/>
        <end position="315"/>
    </location>
</feature>
<evidence type="ECO:0000256" key="1">
    <source>
        <dbReference type="SAM" id="Phobius"/>
    </source>
</evidence>
<keyword evidence="3" id="KW-1185">Reference proteome</keyword>
<keyword evidence="1" id="KW-0812">Transmembrane</keyword>
<name>A0A3P7Q7M2_DIBLA</name>
<dbReference type="OrthoDB" id="6244800at2759"/>
<gene>
    <name evidence="2" type="ORF">DILT_LOCUS15097</name>
</gene>
<protein>
    <submittedName>
        <fullName evidence="2">Uncharacterized protein</fullName>
    </submittedName>
</protein>
<accession>A0A3P7Q7M2</accession>
<feature type="transmembrane region" description="Helical" evidence="1">
    <location>
        <begin position="256"/>
        <end position="277"/>
    </location>
</feature>
<dbReference type="AlphaFoldDB" id="A0A3P7Q7M2"/>
<organism evidence="2 3">
    <name type="scientific">Dibothriocephalus latus</name>
    <name type="common">Fish tapeworm</name>
    <name type="synonym">Diphyllobothrium latum</name>
    <dbReference type="NCBI Taxonomy" id="60516"/>
    <lineage>
        <taxon>Eukaryota</taxon>
        <taxon>Metazoa</taxon>
        <taxon>Spiralia</taxon>
        <taxon>Lophotrochozoa</taxon>
        <taxon>Platyhelminthes</taxon>
        <taxon>Cestoda</taxon>
        <taxon>Eucestoda</taxon>
        <taxon>Diphyllobothriidea</taxon>
        <taxon>Diphyllobothriidae</taxon>
        <taxon>Dibothriocephalus</taxon>
    </lineage>
</organism>
<keyword evidence="1" id="KW-0472">Membrane</keyword>